<proteinExistence type="predicted"/>
<dbReference type="PANTHER" id="PTHR34406:SF1">
    <property type="entry name" value="PROTEIN YCEI"/>
    <property type="match status" value="1"/>
</dbReference>
<dbReference type="InterPro" id="IPR007372">
    <property type="entry name" value="Lipid/polyisoprenoid-bd_YceI"/>
</dbReference>
<dbReference type="Proteomes" id="UP000719267">
    <property type="component" value="Unassembled WGS sequence"/>
</dbReference>
<dbReference type="PANTHER" id="PTHR34406">
    <property type="entry name" value="PROTEIN YCEI"/>
    <property type="match status" value="1"/>
</dbReference>
<protein>
    <submittedName>
        <fullName evidence="3">YceI family protein</fullName>
    </submittedName>
</protein>
<feature type="domain" description="Lipid/polyisoprenoid-binding YceI-like" evidence="2">
    <location>
        <begin position="20"/>
        <end position="181"/>
    </location>
</feature>
<sequence>MKSLFAITLGLLMQVATAQQFTVQPENSKLSVSGTSTLHDWECVAETFKGNISAKIENDQIVSIDKFNFQFQVEDLKSGKSAMDNKTYDALKEKKHPTITYNGTAVVMNGHSATFSGTMKIAGKEREMVTKVKMNYSNGVIKLSGAKAFNLTDFNMDPPTAVFGTIKTGDEVKIHYNIQLK</sequence>
<evidence type="ECO:0000313" key="3">
    <source>
        <dbReference type="EMBL" id="MBW2962139.1"/>
    </source>
</evidence>
<feature type="signal peptide" evidence="1">
    <location>
        <begin position="1"/>
        <end position="18"/>
    </location>
</feature>
<dbReference type="RefSeq" id="WP_219040429.1">
    <property type="nucleotide sequence ID" value="NZ_JAHWDF010000010.1"/>
</dbReference>
<accession>A0ABS6W2U8</accession>
<organism evidence="3 4">
    <name type="scientific">Mesonia aestuariivivens</name>
    <dbReference type="NCBI Taxonomy" id="2796128"/>
    <lineage>
        <taxon>Bacteria</taxon>
        <taxon>Pseudomonadati</taxon>
        <taxon>Bacteroidota</taxon>
        <taxon>Flavobacteriia</taxon>
        <taxon>Flavobacteriales</taxon>
        <taxon>Flavobacteriaceae</taxon>
        <taxon>Mesonia</taxon>
    </lineage>
</organism>
<evidence type="ECO:0000259" key="2">
    <source>
        <dbReference type="SMART" id="SM00867"/>
    </source>
</evidence>
<reference evidence="3 4" key="1">
    <citation type="submission" date="2021-07" db="EMBL/GenBank/DDBJ databases">
        <title>Mesonia aestuariivivens sp. nov., isolated from a tidal flat.</title>
        <authorList>
            <person name="Kim Y.-O."/>
            <person name="Yoon J.-H."/>
        </authorList>
    </citation>
    <scope>NUCLEOTIDE SEQUENCE [LARGE SCALE GENOMIC DNA]</scope>
    <source>
        <strain evidence="3 4">JHPTF-M18</strain>
    </source>
</reference>
<keyword evidence="4" id="KW-1185">Reference proteome</keyword>
<dbReference type="SMART" id="SM00867">
    <property type="entry name" value="YceI"/>
    <property type="match status" value="1"/>
</dbReference>
<evidence type="ECO:0000313" key="4">
    <source>
        <dbReference type="Proteomes" id="UP000719267"/>
    </source>
</evidence>
<evidence type="ECO:0000256" key="1">
    <source>
        <dbReference type="SAM" id="SignalP"/>
    </source>
</evidence>
<gene>
    <name evidence="3" type="ORF">KW502_10040</name>
</gene>
<name>A0ABS6W2U8_9FLAO</name>
<keyword evidence="1" id="KW-0732">Signal</keyword>
<dbReference type="Pfam" id="PF04264">
    <property type="entry name" value="YceI"/>
    <property type="match status" value="1"/>
</dbReference>
<dbReference type="EMBL" id="JAHWDF010000010">
    <property type="protein sequence ID" value="MBW2962139.1"/>
    <property type="molecule type" value="Genomic_DNA"/>
</dbReference>
<feature type="chain" id="PRO_5047330736" evidence="1">
    <location>
        <begin position="19"/>
        <end position="181"/>
    </location>
</feature>
<comment type="caution">
    <text evidence="3">The sequence shown here is derived from an EMBL/GenBank/DDBJ whole genome shotgun (WGS) entry which is preliminary data.</text>
</comment>